<dbReference type="GO" id="GO:0016491">
    <property type="term" value="F:oxidoreductase activity"/>
    <property type="evidence" value="ECO:0007669"/>
    <property type="project" value="UniProtKB-KW"/>
</dbReference>
<dbReference type="PANTHER" id="PTHR11091">
    <property type="entry name" value="OXIDOREDUCTASE-RELATED"/>
    <property type="match status" value="1"/>
</dbReference>
<comment type="caution">
    <text evidence="3">The sequence shown here is derived from an EMBL/GenBank/DDBJ whole genome shotgun (WGS) entry which is preliminary data.</text>
</comment>
<feature type="non-terminal residue" evidence="3">
    <location>
        <position position="129"/>
    </location>
</feature>
<reference evidence="3" key="1">
    <citation type="journal article" date="2014" name="Front. Microbiol.">
        <title>High frequency of phylogenetically diverse reductive dehalogenase-homologous genes in deep subseafloor sedimentary metagenomes.</title>
        <authorList>
            <person name="Kawai M."/>
            <person name="Futagami T."/>
            <person name="Toyoda A."/>
            <person name="Takaki Y."/>
            <person name="Nishi S."/>
            <person name="Hori S."/>
            <person name="Arai W."/>
            <person name="Tsubouchi T."/>
            <person name="Morono Y."/>
            <person name="Uchiyama I."/>
            <person name="Ito T."/>
            <person name="Fujiyama A."/>
            <person name="Inagaki F."/>
            <person name="Takami H."/>
        </authorList>
    </citation>
    <scope>NUCLEOTIDE SEQUENCE</scope>
    <source>
        <strain evidence="3">Expedition CK06-06</strain>
    </source>
</reference>
<dbReference type="SUPFAM" id="SSF89733">
    <property type="entry name" value="L-sulfolactate dehydrogenase-like"/>
    <property type="match status" value="1"/>
</dbReference>
<comment type="similarity">
    <text evidence="1">Belongs to the LDH2/MDH2 oxidoreductase family.</text>
</comment>
<dbReference type="InterPro" id="IPR043144">
    <property type="entry name" value="Mal/L-sulf/L-lact_DH-like_ah"/>
</dbReference>
<gene>
    <name evidence="3" type="ORF">S12H4_32118</name>
</gene>
<protein>
    <recommendedName>
        <fullName evidence="4">Malate dehydrogenase</fullName>
    </recommendedName>
</protein>
<proteinExistence type="inferred from homology"/>
<dbReference type="Gene3D" id="3.30.1370.60">
    <property type="entry name" value="Hypothetical oxidoreductase yiak, domain 2"/>
    <property type="match status" value="1"/>
</dbReference>
<accession>X1UEY0</accession>
<dbReference type="Gene3D" id="1.10.1530.10">
    <property type="match status" value="1"/>
</dbReference>
<dbReference type="EMBL" id="BARW01018808">
    <property type="protein sequence ID" value="GAJ02117.1"/>
    <property type="molecule type" value="Genomic_DNA"/>
</dbReference>
<dbReference type="AlphaFoldDB" id="X1UEY0"/>
<dbReference type="InterPro" id="IPR003767">
    <property type="entry name" value="Malate/L-lactate_DH-like"/>
</dbReference>
<organism evidence="3">
    <name type="scientific">marine sediment metagenome</name>
    <dbReference type="NCBI Taxonomy" id="412755"/>
    <lineage>
        <taxon>unclassified sequences</taxon>
        <taxon>metagenomes</taxon>
        <taxon>ecological metagenomes</taxon>
    </lineage>
</organism>
<evidence type="ECO:0000256" key="2">
    <source>
        <dbReference type="ARBA" id="ARBA00023002"/>
    </source>
</evidence>
<dbReference type="Pfam" id="PF02615">
    <property type="entry name" value="Ldh_2"/>
    <property type="match status" value="1"/>
</dbReference>
<evidence type="ECO:0008006" key="4">
    <source>
        <dbReference type="Google" id="ProtNLM"/>
    </source>
</evidence>
<keyword evidence="2" id="KW-0560">Oxidoreductase</keyword>
<dbReference type="InterPro" id="IPR036111">
    <property type="entry name" value="Mal/L-sulfo/L-lacto_DH-like_sf"/>
</dbReference>
<sequence length="129" mass="14466">MVNNGSRRIWFEDLRSFCQQAYMKAGVPEEEAYIVADLLARSDLRGVETHGVTRLPIYIKRLRKGYVRAEARLTYLKDKGPVAFAEAHGSLGHVVAHRAMQRAIEKAEEYGIGWVSVKDSGHFGTAGLF</sequence>
<name>X1UEY0_9ZZZZ</name>
<evidence type="ECO:0000313" key="3">
    <source>
        <dbReference type="EMBL" id="GAJ02117.1"/>
    </source>
</evidence>
<dbReference type="InterPro" id="IPR043143">
    <property type="entry name" value="Mal/L-sulf/L-lact_DH-like_NADP"/>
</dbReference>
<dbReference type="PANTHER" id="PTHR11091:SF0">
    <property type="entry name" value="MALATE DEHYDROGENASE"/>
    <property type="match status" value="1"/>
</dbReference>
<evidence type="ECO:0000256" key="1">
    <source>
        <dbReference type="ARBA" id="ARBA00006056"/>
    </source>
</evidence>